<dbReference type="PROSITE" id="PS51257">
    <property type="entry name" value="PROKAR_LIPOPROTEIN"/>
    <property type="match status" value="1"/>
</dbReference>
<dbReference type="InterPro" id="IPR058627">
    <property type="entry name" value="MdtA-like_C"/>
</dbReference>
<dbReference type="Pfam" id="PF25954">
    <property type="entry name" value="Beta-barrel_RND_2"/>
    <property type="match status" value="1"/>
</dbReference>
<dbReference type="InterPro" id="IPR006143">
    <property type="entry name" value="RND_pump_MFP"/>
</dbReference>
<dbReference type="GO" id="GO:1990281">
    <property type="term" value="C:efflux pump complex"/>
    <property type="evidence" value="ECO:0007669"/>
    <property type="project" value="TreeGrafter"/>
</dbReference>
<protein>
    <submittedName>
        <fullName evidence="3">Multidrug resistance protein MdtA</fullName>
    </submittedName>
</protein>
<dbReference type="InterPro" id="IPR058792">
    <property type="entry name" value="Beta-barrel_RND_2"/>
</dbReference>
<sequence length="352" mass="37177">MNKAILILTLPVVLMACGKEAAQPAEAERPASTIVVGAEAADRGNVYSGEVRARYETVLGFRIGGKIVERLVDTGAVVRKGQVLARLDAADTGLQESAANAQYRLAEEELKRYLELRDKGFVSESALDAKETALKAAAAQAGLARNQAAYTSLLSDRDGVVSAALAEVGQVVSAGQPVVRVAQQGEREVTFSVPESRFSSFRVGMPAEIELNATDSNVQSTVTGHVREISPAADPASRTYPVRVSFDAPNAKVALGMTARVRLKESAKNNAQKNSGYLIPLTAIFQQGDKAAVWIVASDRSVSLRPVEVAAFRDDGALIASGIAAGERIVSAGVHKLSAGEKIRIIENGKPL</sequence>
<evidence type="ECO:0000259" key="2">
    <source>
        <dbReference type="Pfam" id="PF25967"/>
    </source>
</evidence>
<dbReference type="PANTHER" id="PTHR30469:SF38">
    <property type="entry name" value="HLYD FAMILY SECRETION PROTEIN"/>
    <property type="match status" value="1"/>
</dbReference>
<evidence type="ECO:0000259" key="1">
    <source>
        <dbReference type="Pfam" id="PF25954"/>
    </source>
</evidence>
<reference evidence="3" key="1">
    <citation type="submission" date="2016-10" db="EMBL/GenBank/DDBJ databases">
        <title>Sequence of Gallionella enrichment culture.</title>
        <authorList>
            <person name="Poehlein A."/>
            <person name="Muehling M."/>
            <person name="Daniel R."/>
        </authorList>
    </citation>
    <scope>NUCLEOTIDE SEQUENCE</scope>
</reference>
<dbReference type="AlphaFoldDB" id="A0A1J5THC8"/>
<feature type="domain" description="Multidrug resistance protein MdtA-like C-terminal permuted SH3" evidence="2">
    <location>
        <begin position="278"/>
        <end position="334"/>
    </location>
</feature>
<dbReference type="Gene3D" id="2.40.420.20">
    <property type="match status" value="1"/>
</dbReference>
<proteinExistence type="predicted"/>
<gene>
    <name evidence="3" type="primary">mdtA_10</name>
    <name evidence="3" type="ORF">GALL_39070</name>
</gene>
<dbReference type="GO" id="GO:0015562">
    <property type="term" value="F:efflux transmembrane transporter activity"/>
    <property type="evidence" value="ECO:0007669"/>
    <property type="project" value="TreeGrafter"/>
</dbReference>
<evidence type="ECO:0000313" key="3">
    <source>
        <dbReference type="EMBL" id="OIR15584.1"/>
    </source>
</evidence>
<feature type="domain" description="CusB-like beta-barrel" evidence="1">
    <location>
        <begin position="189"/>
        <end position="266"/>
    </location>
</feature>
<dbReference type="Pfam" id="PF25967">
    <property type="entry name" value="RND-MFP_C"/>
    <property type="match status" value="1"/>
</dbReference>
<name>A0A1J5THC8_9ZZZZ</name>
<organism evidence="3">
    <name type="scientific">mine drainage metagenome</name>
    <dbReference type="NCBI Taxonomy" id="410659"/>
    <lineage>
        <taxon>unclassified sequences</taxon>
        <taxon>metagenomes</taxon>
        <taxon>ecological metagenomes</taxon>
    </lineage>
</organism>
<comment type="caution">
    <text evidence="3">The sequence shown here is derived from an EMBL/GenBank/DDBJ whole genome shotgun (WGS) entry which is preliminary data.</text>
</comment>
<accession>A0A1J5THC8</accession>
<dbReference type="Gene3D" id="2.40.50.100">
    <property type="match status" value="1"/>
</dbReference>
<dbReference type="Gene3D" id="2.40.30.170">
    <property type="match status" value="1"/>
</dbReference>
<dbReference type="PANTHER" id="PTHR30469">
    <property type="entry name" value="MULTIDRUG RESISTANCE PROTEIN MDTA"/>
    <property type="match status" value="1"/>
</dbReference>
<dbReference type="EMBL" id="MLJW01000009">
    <property type="protein sequence ID" value="OIR15584.1"/>
    <property type="molecule type" value="Genomic_DNA"/>
</dbReference>
<dbReference type="SUPFAM" id="SSF111369">
    <property type="entry name" value="HlyD-like secretion proteins"/>
    <property type="match status" value="1"/>
</dbReference>
<dbReference type="NCBIfam" id="TIGR01730">
    <property type="entry name" value="RND_mfp"/>
    <property type="match status" value="1"/>
</dbReference>